<dbReference type="GeneID" id="103317402"/>
<evidence type="ECO:0000256" key="4">
    <source>
        <dbReference type="SAM" id="MobiDB-lite"/>
    </source>
</evidence>
<feature type="domain" description="SCP" evidence="6">
    <location>
        <begin position="54"/>
        <end position="205"/>
    </location>
</feature>
<dbReference type="OrthoDB" id="43654at2759"/>
<comment type="subcellular location">
    <subcellularLocation>
        <location evidence="1">Secreted</location>
    </subcellularLocation>
</comment>
<protein>
    <recommendedName>
        <fullName evidence="6">SCP domain-containing protein</fullName>
    </recommendedName>
</protein>
<keyword evidence="3" id="KW-1015">Disulfide bond</keyword>
<dbReference type="SMR" id="A0A7M7M6R2"/>
<evidence type="ECO:0000256" key="1">
    <source>
        <dbReference type="ARBA" id="ARBA00004613"/>
    </source>
</evidence>
<dbReference type="InterPro" id="IPR035940">
    <property type="entry name" value="CAP_sf"/>
</dbReference>
<evidence type="ECO:0000259" key="6">
    <source>
        <dbReference type="SMART" id="SM00198"/>
    </source>
</evidence>
<keyword evidence="5" id="KW-0732">Signal</keyword>
<evidence type="ECO:0000256" key="2">
    <source>
        <dbReference type="ARBA" id="ARBA00022525"/>
    </source>
</evidence>
<dbReference type="InterPro" id="IPR001283">
    <property type="entry name" value="CRISP-related"/>
</dbReference>
<dbReference type="PANTHER" id="PTHR10334">
    <property type="entry name" value="CYSTEINE-RICH SECRETORY PROTEIN-RELATED"/>
    <property type="match status" value="1"/>
</dbReference>
<keyword evidence="2" id="KW-0964">Secreted</keyword>
<dbReference type="PRINTS" id="PR00838">
    <property type="entry name" value="V5ALLERGEN"/>
</dbReference>
<feature type="signal peptide" evidence="5">
    <location>
        <begin position="1"/>
        <end position="18"/>
    </location>
</feature>
<dbReference type="InterPro" id="IPR002413">
    <property type="entry name" value="V5_allergen-like"/>
</dbReference>
<dbReference type="AlphaFoldDB" id="A0A7M7M6R2"/>
<reference evidence="7" key="1">
    <citation type="submission" date="2021-01" db="UniProtKB">
        <authorList>
            <consortium name="EnsemblMetazoa"/>
        </authorList>
    </citation>
    <scope>IDENTIFICATION</scope>
</reference>
<accession>A0A7M7M6R2</accession>
<dbReference type="KEGG" id="nvi:103317402"/>
<dbReference type="Proteomes" id="UP000002358">
    <property type="component" value="Chromosome 3"/>
</dbReference>
<dbReference type="InterPro" id="IPR018244">
    <property type="entry name" value="Allrgn_V5/Tpx1_CS"/>
</dbReference>
<keyword evidence="8" id="KW-1185">Reference proteome</keyword>
<evidence type="ECO:0000256" key="5">
    <source>
        <dbReference type="SAM" id="SignalP"/>
    </source>
</evidence>
<dbReference type="GO" id="GO:0005576">
    <property type="term" value="C:extracellular region"/>
    <property type="evidence" value="ECO:0007669"/>
    <property type="project" value="UniProtKB-SubCell"/>
</dbReference>
<evidence type="ECO:0000313" key="7">
    <source>
        <dbReference type="EnsemblMetazoa" id="XP_016839422"/>
    </source>
</evidence>
<evidence type="ECO:0000256" key="3">
    <source>
        <dbReference type="ARBA" id="ARBA00023157"/>
    </source>
</evidence>
<dbReference type="CDD" id="cd05380">
    <property type="entry name" value="CAP_euk"/>
    <property type="match status" value="1"/>
</dbReference>
<dbReference type="PRINTS" id="PR00837">
    <property type="entry name" value="V5TPXLIKE"/>
</dbReference>
<dbReference type="Pfam" id="PF00188">
    <property type="entry name" value="CAP"/>
    <property type="match status" value="1"/>
</dbReference>
<proteinExistence type="predicted"/>
<dbReference type="RefSeq" id="XP_016839422.2">
    <property type="nucleotide sequence ID" value="XM_016983933.2"/>
</dbReference>
<evidence type="ECO:0000313" key="8">
    <source>
        <dbReference type="Proteomes" id="UP000002358"/>
    </source>
</evidence>
<organism evidence="7 8">
    <name type="scientific">Nasonia vitripennis</name>
    <name type="common">Parasitic wasp</name>
    <dbReference type="NCBI Taxonomy" id="7425"/>
    <lineage>
        <taxon>Eukaryota</taxon>
        <taxon>Metazoa</taxon>
        <taxon>Ecdysozoa</taxon>
        <taxon>Arthropoda</taxon>
        <taxon>Hexapoda</taxon>
        <taxon>Insecta</taxon>
        <taxon>Pterygota</taxon>
        <taxon>Neoptera</taxon>
        <taxon>Endopterygota</taxon>
        <taxon>Hymenoptera</taxon>
        <taxon>Apocrita</taxon>
        <taxon>Proctotrupomorpha</taxon>
        <taxon>Chalcidoidea</taxon>
        <taxon>Pteromalidae</taxon>
        <taxon>Pteromalinae</taxon>
        <taxon>Nasonia</taxon>
    </lineage>
</organism>
<dbReference type="InterPro" id="IPR014044">
    <property type="entry name" value="CAP_dom"/>
</dbReference>
<dbReference type="Gene3D" id="3.40.33.10">
    <property type="entry name" value="CAP"/>
    <property type="match status" value="2"/>
</dbReference>
<dbReference type="InParanoid" id="A0A7M7M6R2"/>
<feature type="chain" id="PRO_5029907743" description="SCP domain-containing protein" evidence="5">
    <location>
        <begin position="19"/>
        <end position="453"/>
    </location>
</feature>
<dbReference type="SUPFAM" id="SSF55797">
    <property type="entry name" value="PR-1-like"/>
    <property type="match status" value="2"/>
</dbReference>
<sequence length="453" mass="50341">MSKRIAIIAIVCAWAVLASEDYCSICTEHTMCRFGEDTTGSACGKTSEGGVSRAEIEEILRVHNEYRSTVAQGNEPRGSPGPQPAAADMYALVWDDRLAEVAQRWADQCTFKHDKCRDDPRFPVGQNIYWSSSSKPVSWSRAIQTWYDEVSQLNPRNVSSYGIDMNTGHYAQLTWAKTRHVGCASRNYGGSYRLRASRPIEYVLSEVRRRNVTDEQEPGYFGIDADRIDLSIGARGAPTSAKPVPSALTTLVQDKSQNLMEDSTDAPMMVAKQEPGYFGGAGFDPAGAQGALTQKPTSEHKPIVSRPVPPVSNGQVPVKPNFYRPHYPYPTNAYPGYLPYYPHGQYGRFKPDELQQALEDNSSESLENSSEDIDDVKRASVNEDSLQKIPKSLELNSWTKQGWMTRNYDMARDQIFICNYGPAGNFFGEPIYETGEPCSKCPGDTTCRDGLCI</sequence>
<dbReference type="SMART" id="SM00198">
    <property type="entry name" value="SCP"/>
    <property type="match status" value="1"/>
</dbReference>
<dbReference type="PROSITE" id="PS01010">
    <property type="entry name" value="CRISP_2"/>
    <property type="match status" value="1"/>
</dbReference>
<name>A0A7M7M6R2_NASVI</name>
<dbReference type="EnsemblMetazoa" id="XM_016983933">
    <property type="protein sequence ID" value="XP_016839422"/>
    <property type="gene ID" value="LOC103317402"/>
</dbReference>
<feature type="region of interest" description="Disordered" evidence="4">
    <location>
        <begin position="283"/>
        <end position="312"/>
    </location>
</feature>